<organism evidence="3 4">
    <name type="scientific">Phlebiopsis gigantea (strain 11061_1 CR5-6)</name>
    <name type="common">White-rot fungus</name>
    <name type="synonym">Peniophora gigantea</name>
    <dbReference type="NCBI Taxonomy" id="745531"/>
    <lineage>
        <taxon>Eukaryota</taxon>
        <taxon>Fungi</taxon>
        <taxon>Dikarya</taxon>
        <taxon>Basidiomycota</taxon>
        <taxon>Agaricomycotina</taxon>
        <taxon>Agaricomycetes</taxon>
        <taxon>Polyporales</taxon>
        <taxon>Phanerochaetaceae</taxon>
        <taxon>Phlebiopsis</taxon>
    </lineage>
</organism>
<gene>
    <name evidence="3" type="ORF">PHLGIDRAFT_31787</name>
</gene>
<dbReference type="InterPro" id="IPR027417">
    <property type="entry name" value="P-loop_NTPase"/>
</dbReference>
<accession>A0A0C3S202</accession>
<dbReference type="Gene3D" id="3.40.50.300">
    <property type="entry name" value="P-loop containing nucleotide triphosphate hydrolases"/>
    <property type="match status" value="1"/>
</dbReference>
<dbReference type="AlphaFoldDB" id="A0A0C3S202"/>
<protein>
    <recommendedName>
        <fullName evidence="2">G domain-containing protein</fullName>
    </recommendedName>
</protein>
<dbReference type="HOGENOM" id="CLU_018003_1_0_1"/>
<sequence length="362" mass="40203">MPFNFKSFFVKANKSPNEHTIEPQHAQEPGPASPPKATILVMGPTGVGKSTFINIASNSDLRTSDGLMSCTEKVELSRPFELDGKEVVLVDSPGFDDTAKSDSDVLNIVTEFLASEYAEGRLFHGVLYLYRISDMRVSGTAARNMRFYRELCGADALGNSIIVTNMWGGVDAAKGEMREAELRTNPHFFKPALDAGARLARHDNTRASAHAIVRQLLGDGAVPRPLRVQRELVDERKRVCETAAGEALLQDLALLERKHLKEMESLEEEMAEAMREQDEEAQRELEAERERVRQEQAKLEAEKEKLMQLRRQAEEAAAAAASSTVVHEDAVGPMEEHKEKGSYLSKFLCGTLSCLSRRNLSD</sequence>
<dbReference type="Proteomes" id="UP000053257">
    <property type="component" value="Unassembled WGS sequence"/>
</dbReference>
<keyword evidence="4" id="KW-1185">Reference proteome</keyword>
<dbReference type="SUPFAM" id="SSF52540">
    <property type="entry name" value="P-loop containing nucleoside triphosphate hydrolases"/>
    <property type="match status" value="1"/>
</dbReference>
<evidence type="ECO:0000256" key="1">
    <source>
        <dbReference type="SAM" id="Coils"/>
    </source>
</evidence>
<dbReference type="Pfam" id="PF01926">
    <property type="entry name" value="MMR_HSR1"/>
    <property type="match status" value="1"/>
</dbReference>
<dbReference type="EMBL" id="KN840613">
    <property type="protein sequence ID" value="KIP03502.1"/>
    <property type="molecule type" value="Genomic_DNA"/>
</dbReference>
<feature type="coiled-coil region" evidence="1">
    <location>
        <begin position="249"/>
        <end position="319"/>
    </location>
</feature>
<dbReference type="InterPro" id="IPR006073">
    <property type="entry name" value="GTP-bd"/>
</dbReference>
<dbReference type="OrthoDB" id="8954335at2759"/>
<evidence type="ECO:0000313" key="4">
    <source>
        <dbReference type="Proteomes" id="UP000053257"/>
    </source>
</evidence>
<dbReference type="GO" id="GO:0005525">
    <property type="term" value="F:GTP binding"/>
    <property type="evidence" value="ECO:0007669"/>
    <property type="project" value="InterPro"/>
</dbReference>
<proteinExistence type="predicted"/>
<reference evidence="3 4" key="1">
    <citation type="journal article" date="2014" name="PLoS Genet.">
        <title>Analysis of the Phlebiopsis gigantea genome, transcriptome and secretome provides insight into its pioneer colonization strategies of wood.</title>
        <authorList>
            <person name="Hori C."/>
            <person name="Ishida T."/>
            <person name="Igarashi K."/>
            <person name="Samejima M."/>
            <person name="Suzuki H."/>
            <person name="Master E."/>
            <person name="Ferreira P."/>
            <person name="Ruiz-Duenas F.J."/>
            <person name="Held B."/>
            <person name="Canessa P."/>
            <person name="Larrondo L.F."/>
            <person name="Schmoll M."/>
            <person name="Druzhinina I.S."/>
            <person name="Kubicek C.P."/>
            <person name="Gaskell J.A."/>
            <person name="Kersten P."/>
            <person name="St John F."/>
            <person name="Glasner J."/>
            <person name="Sabat G."/>
            <person name="Splinter BonDurant S."/>
            <person name="Syed K."/>
            <person name="Yadav J."/>
            <person name="Mgbeahuruike A.C."/>
            <person name="Kovalchuk A."/>
            <person name="Asiegbu F.O."/>
            <person name="Lackner G."/>
            <person name="Hoffmeister D."/>
            <person name="Rencoret J."/>
            <person name="Gutierrez A."/>
            <person name="Sun H."/>
            <person name="Lindquist E."/>
            <person name="Barry K."/>
            <person name="Riley R."/>
            <person name="Grigoriev I.V."/>
            <person name="Henrissat B."/>
            <person name="Kues U."/>
            <person name="Berka R.M."/>
            <person name="Martinez A.T."/>
            <person name="Covert S.F."/>
            <person name="Blanchette R.A."/>
            <person name="Cullen D."/>
        </authorList>
    </citation>
    <scope>NUCLEOTIDE SEQUENCE [LARGE SCALE GENOMIC DNA]</scope>
    <source>
        <strain evidence="3 4">11061_1 CR5-6</strain>
    </source>
</reference>
<evidence type="ECO:0000259" key="2">
    <source>
        <dbReference type="Pfam" id="PF01926"/>
    </source>
</evidence>
<evidence type="ECO:0000313" key="3">
    <source>
        <dbReference type="EMBL" id="KIP03502.1"/>
    </source>
</evidence>
<dbReference type="CDD" id="cd00882">
    <property type="entry name" value="Ras_like_GTPase"/>
    <property type="match status" value="1"/>
</dbReference>
<keyword evidence="1" id="KW-0175">Coiled coil</keyword>
<name>A0A0C3S202_PHLG1</name>
<feature type="domain" description="G" evidence="2">
    <location>
        <begin position="39"/>
        <end position="119"/>
    </location>
</feature>